<protein>
    <submittedName>
        <fullName evidence="1">Uncharacterized protein</fullName>
    </submittedName>
</protein>
<sequence>MLKQLINLTILCILPNVYNCYQNHKIKLIRCVSCPNITLETQSDNKKPPSPIYNVPRYKMLYSPTLNKDYKNIINQKKARIEYLKNREKNNFK</sequence>
<gene>
    <name evidence="1" type="ORF">NIOZUU159_00372</name>
</gene>
<reference evidence="1" key="1">
    <citation type="submission" date="2020-08" db="EMBL/GenBank/DDBJ databases">
        <title>Bridging the membrane lipid divide: bacteria of the FCB group superphylum have the potential to synthesize archaeal ether lipids.</title>
        <authorList>
            <person name="Villanueva L."/>
            <person name="von Meijenfeldt F.A.B."/>
            <person name="Westbye A.B."/>
            <person name="Yadav S."/>
            <person name="Hopmans E.C."/>
            <person name="Dutilh B.E."/>
            <person name="Sinninghe Damste J.S."/>
        </authorList>
    </citation>
    <scope>NUCLEOTIDE SEQUENCE</scope>
    <source>
        <strain evidence="1">NIOZ-UU159</strain>
    </source>
</reference>
<organism evidence="1">
    <name type="scientific">Virus NIOZ-UU159</name>
    <dbReference type="NCBI Taxonomy" id="2763270"/>
    <lineage>
        <taxon>Viruses</taxon>
    </lineage>
</organism>
<dbReference type="EMBL" id="MW030612">
    <property type="protein sequence ID" value="QPI16875.1"/>
    <property type="molecule type" value="Genomic_DNA"/>
</dbReference>
<evidence type="ECO:0000313" key="1">
    <source>
        <dbReference type="EMBL" id="QPI16875.1"/>
    </source>
</evidence>
<accession>A0A7S9SUX0</accession>
<name>A0A7S9SUX0_9VIRU</name>
<proteinExistence type="predicted"/>